<dbReference type="SUPFAM" id="SSF47072">
    <property type="entry name" value="Cysteine alpha-hairpin motif"/>
    <property type="match status" value="1"/>
</dbReference>
<protein>
    <submittedName>
        <fullName evidence="2">Uncharacterized protein</fullName>
    </submittedName>
</protein>
<dbReference type="InterPro" id="IPR009069">
    <property type="entry name" value="Cys_alpha_HP_mot_SF"/>
</dbReference>
<comment type="caution">
    <text evidence="2">The sequence shown here is derived from an EMBL/GenBank/DDBJ whole genome shotgun (WGS) entry which is preliminary data.</text>
</comment>
<sequence>MWNQRQLKTRTMDSRHRNSSGEKPVAAVAAALHRSDADDDDENVKQLDECSALYLAMQDCVVRSNRNWKECQPEVQALKECNEKKMKKMMNKVK</sequence>
<dbReference type="PANTHER" id="PTHR48236">
    <property type="entry name" value="COX19-LIKE CHCH FAMILY PROTEIN"/>
    <property type="match status" value="1"/>
</dbReference>
<dbReference type="PROSITE" id="PS51808">
    <property type="entry name" value="CHCH"/>
    <property type="match status" value="1"/>
</dbReference>
<proteinExistence type="predicted"/>
<dbReference type="PANTHER" id="PTHR48236:SF1">
    <property type="entry name" value="COX19-LIKE CHCH FAMILY PROTEIN"/>
    <property type="match status" value="1"/>
</dbReference>
<feature type="region of interest" description="Disordered" evidence="1">
    <location>
        <begin position="1"/>
        <end position="24"/>
    </location>
</feature>
<dbReference type="EMBL" id="JASCZI010060523">
    <property type="protein sequence ID" value="MED6133378.1"/>
    <property type="molecule type" value="Genomic_DNA"/>
</dbReference>
<feature type="compositionally biased region" description="Basic and acidic residues" evidence="1">
    <location>
        <begin position="10"/>
        <end position="20"/>
    </location>
</feature>
<evidence type="ECO:0000313" key="3">
    <source>
        <dbReference type="Proteomes" id="UP001341840"/>
    </source>
</evidence>
<keyword evidence="3" id="KW-1185">Reference proteome</keyword>
<gene>
    <name evidence="2" type="ORF">PIB30_027803</name>
</gene>
<name>A0ABU6SB73_9FABA</name>
<accession>A0ABU6SB73</accession>
<reference evidence="2 3" key="1">
    <citation type="journal article" date="2023" name="Plants (Basel)">
        <title>Bridging the Gap: Combining Genomics and Transcriptomics Approaches to Understand Stylosanthes scabra, an Orphan Legume from the Brazilian Caatinga.</title>
        <authorList>
            <person name="Ferreira-Neto J.R.C."/>
            <person name="da Silva M.D."/>
            <person name="Binneck E."/>
            <person name="de Melo N.F."/>
            <person name="da Silva R.H."/>
            <person name="de Melo A.L.T.M."/>
            <person name="Pandolfi V."/>
            <person name="Bustamante F.O."/>
            <person name="Brasileiro-Vidal A.C."/>
            <person name="Benko-Iseppon A.M."/>
        </authorList>
    </citation>
    <scope>NUCLEOTIDE SEQUENCE [LARGE SCALE GENOMIC DNA]</scope>
    <source>
        <tissue evidence="2">Leaves</tissue>
    </source>
</reference>
<dbReference type="Proteomes" id="UP001341840">
    <property type="component" value="Unassembled WGS sequence"/>
</dbReference>
<evidence type="ECO:0000256" key="1">
    <source>
        <dbReference type="SAM" id="MobiDB-lite"/>
    </source>
</evidence>
<evidence type="ECO:0000313" key="2">
    <source>
        <dbReference type="EMBL" id="MED6133378.1"/>
    </source>
</evidence>
<organism evidence="2 3">
    <name type="scientific">Stylosanthes scabra</name>
    <dbReference type="NCBI Taxonomy" id="79078"/>
    <lineage>
        <taxon>Eukaryota</taxon>
        <taxon>Viridiplantae</taxon>
        <taxon>Streptophyta</taxon>
        <taxon>Embryophyta</taxon>
        <taxon>Tracheophyta</taxon>
        <taxon>Spermatophyta</taxon>
        <taxon>Magnoliopsida</taxon>
        <taxon>eudicotyledons</taxon>
        <taxon>Gunneridae</taxon>
        <taxon>Pentapetalae</taxon>
        <taxon>rosids</taxon>
        <taxon>fabids</taxon>
        <taxon>Fabales</taxon>
        <taxon>Fabaceae</taxon>
        <taxon>Papilionoideae</taxon>
        <taxon>50 kb inversion clade</taxon>
        <taxon>dalbergioids sensu lato</taxon>
        <taxon>Dalbergieae</taxon>
        <taxon>Pterocarpus clade</taxon>
        <taxon>Stylosanthes</taxon>
    </lineage>
</organism>